<protein>
    <recommendedName>
        <fullName evidence="4">BZIP transcription factor</fullName>
    </recommendedName>
</protein>
<gene>
    <name evidence="2" type="ORF">HDK90DRAFT_308036</name>
</gene>
<feature type="compositionally biased region" description="Polar residues" evidence="1">
    <location>
        <begin position="1"/>
        <end position="16"/>
    </location>
</feature>
<dbReference type="PANTHER" id="PTHR37012:SF2">
    <property type="entry name" value="BZIP DOMAIN-CONTAINING PROTEIN-RELATED"/>
    <property type="match status" value="1"/>
</dbReference>
<proteinExistence type="predicted"/>
<dbReference type="CDD" id="cd14688">
    <property type="entry name" value="bZIP_YAP"/>
    <property type="match status" value="1"/>
</dbReference>
<dbReference type="Pfam" id="PF11905">
    <property type="entry name" value="DUF3425"/>
    <property type="match status" value="1"/>
</dbReference>
<reference evidence="2 3" key="1">
    <citation type="submission" date="2024-04" db="EMBL/GenBank/DDBJ databases">
        <title>Phyllosticta paracitricarpa is synonymous to the EU quarantine fungus P. citricarpa based on phylogenomic analyses.</title>
        <authorList>
            <consortium name="Lawrence Berkeley National Laboratory"/>
            <person name="Van Ingen-Buijs V.A."/>
            <person name="Van Westerhoven A.C."/>
            <person name="Haridas S."/>
            <person name="Skiadas P."/>
            <person name="Martin F."/>
            <person name="Groenewald J.Z."/>
            <person name="Crous P.W."/>
            <person name="Seidl M.F."/>
        </authorList>
    </citation>
    <scope>NUCLEOTIDE SEQUENCE [LARGE SCALE GENOMIC DNA]</scope>
    <source>
        <strain evidence="2 3">CBS 123374</strain>
    </source>
</reference>
<keyword evidence="3" id="KW-1185">Reference proteome</keyword>
<organism evidence="2 3">
    <name type="scientific">Phyllosticta capitalensis</name>
    <dbReference type="NCBI Taxonomy" id="121624"/>
    <lineage>
        <taxon>Eukaryota</taxon>
        <taxon>Fungi</taxon>
        <taxon>Dikarya</taxon>
        <taxon>Ascomycota</taxon>
        <taxon>Pezizomycotina</taxon>
        <taxon>Dothideomycetes</taxon>
        <taxon>Dothideomycetes incertae sedis</taxon>
        <taxon>Botryosphaeriales</taxon>
        <taxon>Phyllostictaceae</taxon>
        <taxon>Phyllosticta</taxon>
    </lineage>
</organism>
<feature type="compositionally biased region" description="Low complexity" evidence="1">
    <location>
        <begin position="442"/>
        <end position="451"/>
    </location>
</feature>
<dbReference type="EMBL" id="JBBWRZ010000007">
    <property type="protein sequence ID" value="KAK8232371.1"/>
    <property type="molecule type" value="Genomic_DNA"/>
</dbReference>
<evidence type="ECO:0000313" key="2">
    <source>
        <dbReference type="EMBL" id="KAK8232371.1"/>
    </source>
</evidence>
<feature type="region of interest" description="Disordered" evidence="1">
    <location>
        <begin position="160"/>
        <end position="214"/>
    </location>
</feature>
<comment type="caution">
    <text evidence="2">The sequence shown here is derived from an EMBL/GenBank/DDBJ whole genome shotgun (WGS) entry which is preliminary data.</text>
</comment>
<dbReference type="PANTHER" id="PTHR37012">
    <property type="entry name" value="B-ZIP TRANSCRIPTION FACTOR (EUROFUNG)-RELATED"/>
    <property type="match status" value="1"/>
</dbReference>
<feature type="compositionally biased region" description="Polar residues" evidence="1">
    <location>
        <begin position="489"/>
        <end position="501"/>
    </location>
</feature>
<evidence type="ECO:0000313" key="3">
    <source>
        <dbReference type="Proteomes" id="UP001492380"/>
    </source>
</evidence>
<feature type="compositionally biased region" description="Basic and acidic residues" evidence="1">
    <location>
        <begin position="43"/>
        <end position="62"/>
    </location>
</feature>
<name>A0ABR1YKV9_9PEZI</name>
<feature type="compositionally biased region" description="Polar residues" evidence="1">
    <location>
        <begin position="190"/>
        <end position="209"/>
    </location>
</feature>
<sequence>MDVSDHNNNGQPQSAEPSPAPKRRRTSGAPSSRGVANLTPEQLARKRANDREAQRAIRERTKNEIETLKNRIKELESQQHIHELHNALRQKDLVQAENEDIRRRLATVLSIIQPILGNHGLNELAAAAERSPMQLPGARTPQPVPISDQRAFHTSIPAVATSAPPAQGPSSSPSSQTSNSRNWPFPGAPPTSNVRGWNQQQPPFEQPRSNIHPDLEFAQGSDERLGVGFLVQNRPQLGLGIDKQDLSSGWDFNPQDRAIEVCTFFPRTLHATCPLDNVLIDFLRDSNSQVAQGMPLKTVAGPPYPNFTALMYPERAIQSHPLSRVFIDILGTFPGLTGLPEKVALFYIMFLYMRWHIDSNEENYERLPDWMTPRLSQTFVPHSMWQDYVPWPRLRDRLISLQSGQHINFDNFFIPFTTSLSLNWPYDPLDVLIPAPSGGGVNSSSAAGGPSINTTASGIPVDPATEASPLSSRPEAAATESGELKTAAEETSGNGGDNASHQEYMLNPAFEAHLRNLENWTLDPSFESTFPELAGYVKIKGD</sequence>
<dbReference type="Proteomes" id="UP001492380">
    <property type="component" value="Unassembled WGS sequence"/>
</dbReference>
<evidence type="ECO:0008006" key="4">
    <source>
        <dbReference type="Google" id="ProtNLM"/>
    </source>
</evidence>
<evidence type="ECO:0000256" key="1">
    <source>
        <dbReference type="SAM" id="MobiDB-lite"/>
    </source>
</evidence>
<dbReference type="Gene3D" id="1.20.5.170">
    <property type="match status" value="1"/>
</dbReference>
<feature type="region of interest" description="Disordered" evidence="1">
    <location>
        <begin position="440"/>
        <end position="501"/>
    </location>
</feature>
<dbReference type="InterPro" id="IPR021833">
    <property type="entry name" value="DUF3425"/>
</dbReference>
<feature type="compositionally biased region" description="Low complexity" evidence="1">
    <location>
        <begin position="161"/>
        <end position="180"/>
    </location>
</feature>
<feature type="region of interest" description="Disordered" evidence="1">
    <location>
        <begin position="1"/>
        <end position="62"/>
    </location>
</feature>
<accession>A0ABR1YKV9</accession>